<comment type="caution">
    <text evidence="9">The sequence shown here is derived from an EMBL/GenBank/DDBJ whole genome shotgun (WGS) entry which is preliminary data.</text>
</comment>
<keyword evidence="10" id="KW-1185">Reference proteome</keyword>
<keyword evidence="6" id="KW-0539">Nucleus</keyword>
<protein>
    <submittedName>
        <fullName evidence="9">C6 transcription factor</fullName>
    </submittedName>
</protein>
<evidence type="ECO:0000256" key="2">
    <source>
        <dbReference type="ARBA" id="ARBA00022723"/>
    </source>
</evidence>
<feature type="domain" description="Zn(2)-C6 fungal-type" evidence="8">
    <location>
        <begin position="12"/>
        <end position="41"/>
    </location>
</feature>
<dbReference type="SMART" id="SM00906">
    <property type="entry name" value="Fungal_trans"/>
    <property type="match status" value="1"/>
</dbReference>
<dbReference type="SUPFAM" id="SSF57701">
    <property type="entry name" value="Zn2/Cys6 DNA-binding domain"/>
    <property type="match status" value="1"/>
</dbReference>
<dbReference type="SMART" id="SM00066">
    <property type="entry name" value="GAL4"/>
    <property type="match status" value="1"/>
</dbReference>
<keyword evidence="5" id="KW-0804">Transcription</keyword>
<keyword evidence="2" id="KW-0479">Metal-binding</keyword>
<dbReference type="PANTHER" id="PTHR31001">
    <property type="entry name" value="UNCHARACTERIZED TRANSCRIPTIONAL REGULATORY PROTEIN"/>
    <property type="match status" value="1"/>
</dbReference>
<dbReference type="Pfam" id="PF00172">
    <property type="entry name" value="Zn_clus"/>
    <property type="match status" value="1"/>
</dbReference>
<dbReference type="InterPro" id="IPR007219">
    <property type="entry name" value="XnlR_reg_dom"/>
</dbReference>
<keyword evidence="3" id="KW-0805">Transcription regulation</keyword>
<evidence type="ECO:0000256" key="6">
    <source>
        <dbReference type="ARBA" id="ARBA00023242"/>
    </source>
</evidence>
<evidence type="ECO:0000256" key="3">
    <source>
        <dbReference type="ARBA" id="ARBA00023015"/>
    </source>
</evidence>
<organism evidence="9 10">
    <name type="scientific">Penicillium chermesinum</name>
    <dbReference type="NCBI Taxonomy" id="63820"/>
    <lineage>
        <taxon>Eukaryota</taxon>
        <taxon>Fungi</taxon>
        <taxon>Dikarya</taxon>
        <taxon>Ascomycota</taxon>
        <taxon>Pezizomycotina</taxon>
        <taxon>Eurotiomycetes</taxon>
        <taxon>Eurotiomycetidae</taxon>
        <taxon>Eurotiales</taxon>
        <taxon>Aspergillaceae</taxon>
        <taxon>Penicillium</taxon>
    </lineage>
</organism>
<dbReference type="GO" id="GO:0000981">
    <property type="term" value="F:DNA-binding transcription factor activity, RNA polymerase II-specific"/>
    <property type="evidence" value="ECO:0007669"/>
    <property type="project" value="InterPro"/>
</dbReference>
<name>A0A9W9PK78_9EURO</name>
<dbReference type="GO" id="GO:0008270">
    <property type="term" value="F:zinc ion binding"/>
    <property type="evidence" value="ECO:0007669"/>
    <property type="project" value="InterPro"/>
</dbReference>
<evidence type="ECO:0000256" key="5">
    <source>
        <dbReference type="ARBA" id="ARBA00023163"/>
    </source>
</evidence>
<dbReference type="PROSITE" id="PS50048">
    <property type="entry name" value="ZN2_CY6_FUNGAL_2"/>
    <property type="match status" value="1"/>
</dbReference>
<comment type="subcellular location">
    <subcellularLocation>
        <location evidence="1">Nucleus</location>
    </subcellularLocation>
</comment>
<dbReference type="Proteomes" id="UP001150941">
    <property type="component" value="Unassembled WGS sequence"/>
</dbReference>
<accession>A0A9W9PK78</accession>
<dbReference type="GO" id="GO:0005634">
    <property type="term" value="C:nucleus"/>
    <property type="evidence" value="ECO:0007669"/>
    <property type="project" value="UniProtKB-SubCell"/>
</dbReference>
<evidence type="ECO:0000313" key="9">
    <source>
        <dbReference type="EMBL" id="KAJ5247481.1"/>
    </source>
</evidence>
<evidence type="ECO:0000256" key="7">
    <source>
        <dbReference type="SAM" id="MobiDB-lite"/>
    </source>
</evidence>
<dbReference type="PANTHER" id="PTHR31001:SF57">
    <property type="entry name" value="ZN(II)2CYS6 TRANSCRIPTION FACTOR (EUROFUNG)"/>
    <property type="match status" value="1"/>
</dbReference>
<dbReference type="CDD" id="cd12148">
    <property type="entry name" value="fungal_TF_MHR"/>
    <property type="match status" value="1"/>
</dbReference>
<dbReference type="InterPro" id="IPR001138">
    <property type="entry name" value="Zn2Cys6_DnaBD"/>
</dbReference>
<dbReference type="EMBL" id="JAPQKS010000002">
    <property type="protein sequence ID" value="KAJ5247481.1"/>
    <property type="molecule type" value="Genomic_DNA"/>
</dbReference>
<evidence type="ECO:0000259" key="8">
    <source>
        <dbReference type="PROSITE" id="PS50048"/>
    </source>
</evidence>
<dbReference type="GeneID" id="83199064"/>
<dbReference type="OrthoDB" id="424974at2759"/>
<evidence type="ECO:0000256" key="1">
    <source>
        <dbReference type="ARBA" id="ARBA00004123"/>
    </source>
</evidence>
<reference evidence="9" key="2">
    <citation type="journal article" date="2023" name="IMA Fungus">
        <title>Comparative genomic study of the Penicillium genus elucidates a diverse pangenome and 15 lateral gene transfer events.</title>
        <authorList>
            <person name="Petersen C."/>
            <person name="Sorensen T."/>
            <person name="Nielsen M.R."/>
            <person name="Sondergaard T.E."/>
            <person name="Sorensen J.L."/>
            <person name="Fitzpatrick D.A."/>
            <person name="Frisvad J.C."/>
            <person name="Nielsen K.L."/>
        </authorList>
    </citation>
    <scope>NUCLEOTIDE SEQUENCE</scope>
    <source>
        <strain evidence="9">IBT 19713</strain>
    </source>
</reference>
<proteinExistence type="predicted"/>
<dbReference type="Pfam" id="PF04082">
    <property type="entry name" value="Fungal_trans"/>
    <property type="match status" value="1"/>
</dbReference>
<reference evidence="9" key="1">
    <citation type="submission" date="2022-11" db="EMBL/GenBank/DDBJ databases">
        <authorList>
            <person name="Petersen C."/>
        </authorList>
    </citation>
    <scope>NUCLEOTIDE SEQUENCE</scope>
    <source>
        <strain evidence="9">IBT 19713</strain>
    </source>
</reference>
<sequence length="612" mass="68898">MDEPRRYNVERSCLRCHERKVRCDKRSPCSKCVRLNLPCHYPGPRIEKRRPPRSADADVVARLEQLERAITSLAAGPSLGNIPKNAEAPVRETALDSESSLPSSSAQHGFLGKDGTYMDEPLLARVLEKEKELQSAIGSPRTGSGILGKWPRLKADGILVNPLITQVDIRGLLPGRWQATILWETFLHRVDPVLKILHIPSVKPRVFAAINRPDTVSSDIHCLLFAICYSASTVLCSDNPENEAAREDLSKYQQGLQLGIFHSSFLDAPTLTSLQAMAIYLICLRCNSSGRAGFNLRGLAMRAAQSIGIHRDGKHFKLSPLECELRRRLWWLLYATDVRAAEDHGITITEQELGGDCDVPANIDDQDINEEKTERVPSQPRWTEMTFPLIIIHMNRVWAHLIRAKFDGGNAEKLVKELNTLLNESFLQYCDPDIPIQRLGLLLSRVLKCKLEVHIRQKTLQSQGPSSMNTEAGQELLATAVSGLNYGLQMWSDELLRSYRWLISTHTQYHLLTYILWHLCMSPTGTHVEDAWRTVNIHFDVAEKDPSWPDPGPKWPMMAQMRAKALRIRAAHFPAASEQPPSALEGITLEEAVQQIPETEILDMDSRGLFYA</sequence>
<dbReference type="InterPro" id="IPR036864">
    <property type="entry name" value="Zn2-C6_fun-type_DNA-bd_sf"/>
</dbReference>
<evidence type="ECO:0000313" key="10">
    <source>
        <dbReference type="Proteomes" id="UP001150941"/>
    </source>
</evidence>
<dbReference type="GO" id="GO:0003677">
    <property type="term" value="F:DNA binding"/>
    <property type="evidence" value="ECO:0007669"/>
    <property type="project" value="UniProtKB-KW"/>
</dbReference>
<dbReference type="InterPro" id="IPR050613">
    <property type="entry name" value="Sec_Metabolite_Reg"/>
</dbReference>
<dbReference type="AlphaFoldDB" id="A0A9W9PK78"/>
<dbReference type="PROSITE" id="PS00463">
    <property type="entry name" value="ZN2_CY6_FUNGAL_1"/>
    <property type="match status" value="1"/>
</dbReference>
<gene>
    <name evidence="9" type="ORF">N7468_002464</name>
</gene>
<feature type="region of interest" description="Disordered" evidence="7">
    <location>
        <begin position="91"/>
        <end position="113"/>
    </location>
</feature>
<dbReference type="GO" id="GO:0006351">
    <property type="term" value="P:DNA-templated transcription"/>
    <property type="evidence" value="ECO:0007669"/>
    <property type="project" value="InterPro"/>
</dbReference>
<keyword evidence="4" id="KW-0238">DNA-binding</keyword>
<evidence type="ECO:0000256" key="4">
    <source>
        <dbReference type="ARBA" id="ARBA00023125"/>
    </source>
</evidence>
<dbReference type="Gene3D" id="4.10.240.10">
    <property type="entry name" value="Zn(2)-C6 fungal-type DNA-binding domain"/>
    <property type="match status" value="1"/>
</dbReference>
<dbReference type="RefSeq" id="XP_058334902.1">
    <property type="nucleotide sequence ID" value="XM_058471761.1"/>
</dbReference>
<dbReference type="CDD" id="cd00067">
    <property type="entry name" value="GAL4"/>
    <property type="match status" value="1"/>
</dbReference>